<dbReference type="EMBL" id="JAJJMA010267006">
    <property type="protein sequence ID" value="MCL7045200.1"/>
    <property type="molecule type" value="Genomic_DNA"/>
</dbReference>
<dbReference type="EMBL" id="JAJJMA010227976">
    <property type="protein sequence ID" value="MCL7041824.1"/>
    <property type="molecule type" value="Genomic_DNA"/>
</dbReference>
<dbReference type="PANTHER" id="PTHR32285:SF14">
    <property type="entry name" value="PROTEIN PMR5"/>
    <property type="match status" value="1"/>
</dbReference>
<keyword evidence="3" id="KW-0812">Transmembrane</keyword>
<gene>
    <name evidence="9" type="ORF">MKW94_023323</name>
    <name evidence="10" type="ORF">MKW94_029675</name>
</gene>
<dbReference type="GO" id="GO:0005794">
    <property type="term" value="C:Golgi apparatus"/>
    <property type="evidence" value="ECO:0007669"/>
    <property type="project" value="TreeGrafter"/>
</dbReference>
<dbReference type="PANTHER" id="PTHR32285">
    <property type="entry name" value="PROTEIN TRICHOME BIREFRINGENCE-LIKE 9-RELATED"/>
    <property type="match status" value="1"/>
</dbReference>
<comment type="caution">
    <text evidence="9">The sequence shown here is derived from an EMBL/GenBank/DDBJ whole genome shotgun (WGS) entry which is preliminary data.</text>
</comment>
<dbReference type="AlphaFoldDB" id="A0AA41VII0"/>
<evidence type="ECO:0000256" key="5">
    <source>
        <dbReference type="ARBA" id="ARBA00022989"/>
    </source>
</evidence>
<keyword evidence="6" id="KW-0472">Membrane</keyword>
<keyword evidence="4" id="KW-0735">Signal-anchor</keyword>
<protein>
    <recommendedName>
        <fullName evidence="12">Trichome birefringence-like N-terminal domain-containing protein</fullName>
    </recommendedName>
</protein>
<dbReference type="Pfam" id="PF13839">
    <property type="entry name" value="PC-Esterase"/>
    <property type="match status" value="1"/>
</dbReference>
<dbReference type="InterPro" id="IPR026057">
    <property type="entry name" value="TBL_C"/>
</dbReference>
<feature type="domain" description="Trichome birefringence-like N-terminal" evidence="8">
    <location>
        <begin position="65"/>
        <end position="117"/>
    </location>
</feature>
<dbReference type="GO" id="GO:0016413">
    <property type="term" value="F:O-acetyltransferase activity"/>
    <property type="evidence" value="ECO:0007669"/>
    <property type="project" value="InterPro"/>
</dbReference>
<dbReference type="Pfam" id="PF14416">
    <property type="entry name" value="PMR5N"/>
    <property type="match status" value="1"/>
</dbReference>
<comment type="similarity">
    <text evidence="2">Belongs to the PC-esterase family. TBL subfamily.</text>
</comment>
<evidence type="ECO:0000313" key="11">
    <source>
        <dbReference type="Proteomes" id="UP001177140"/>
    </source>
</evidence>
<organism evidence="9 11">
    <name type="scientific">Papaver nudicaule</name>
    <name type="common">Iceland poppy</name>
    <dbReference type="NCBI Taxonomy" id="74823"/>
    <lineage>
        <taxon>Eukaryota</taxon>
        <taxon>Viridiplantae</taxon>
        <taxon>Streptophyta</taxon>
        <taxon>Embryophyta</taxon>
        <taxon>Tracheophyta</taxon>
        <taxon>Spermatophyta</taxon>
        <taxon>Magnoliopsida</taxon>
        <taxon>Ranunculales</taxon>
        <taxon>Papaveraceae</taxon>
        <taxon>Papaveroideae</taxon>
        <taxon>Papaver</taxon>
    </lineage>
</organism>
<dbReference type="InterPro" id="IPR029962">
    <property type="entry name" value="TBL"/>
</dbReference>
<sequence>MSRDSSLCVSFYIHGGGLFCFLGLYLLLFSETQLVSSAIIYSMHHRKSSNSPKSKTPVYFNQTGSCDLYSGSWVKDDSLPVYKSSNCQMVDAQFDCQMEGRPDSEYLRFQWKPNDCELPRFDGGLFLSRMRGKTLMFVGDSLGKNQWESLICMILADVPYTQTQVIRRAPLLTFGFLDYGVTLSFYKAPYLVDIDAEQGRRVLQLDDISSNAEAWKGVDVVVFNSGHWWIHAGRLQGWDYMESDGSLYREMDRLAAYEKGLRTWAKYVDNNIDRTKVTVIFQAISPTHYDPYEWSSTPATKNCYGERIPVSGGLYSGVYPDQMKIVEAVLRDMRSPPYLLDITTLSQLRKDAHPSIYSGDIPQGQRGDPFKYSDCSHWCLPGLPDTWNQLLYTALLF</sequence>
<evidence type="ECO:0000259" key="7">
    <source>
        <dbReference type="Pfam" id="PF13839"/>
    </source>
</evidence>
<keyword evidence="5" id="KW-1133">Transmembrane helix</keyword>
<name>A0AA41VII0_PAPNU</name>
<feature type="domain" description="Trichome birefringence-like C-terminal" evidence="7">
    <location>
        <begin position="118"/>
        <end position="393"/>
    </location>
</feature>
<dbReference type="Proteomes" id="UP001177140">
    <property type="component" value="Unassembled WGS sequence"/>
</dbReference>
<evidence type="ECO:0000313" key="10">
    <source>
        <dbReference type="EMBL" id="MCL7045200.1"/>
    </source>
</evidence>
<evidence type="ECO:0008006" key="12">
    <source>
        <dbReference type="Google" id="ProtNLM"/>
    </source>
</evidence>
<dbReference type="InterPro" id="IPR025846">
    <property type="entry name" value="TBL_N"/>
</dbReference>
<evidence type="ECO:0000259" key="8">
    <source>
        <dbReference type="Pfam" id="PF14416"/>
    </source>
</evidence>
<reference evidence="9" key="1">
    <citation type="submission" date="2022-03" db="EMBL/GenBank/DDBJ databases">
        <title>A functionally conserved STORR gene fusion in Papaver species that diverged 16.8 million years ago.</title>
        <authorList>
            <person name="Catania T."/>
        </authorList>
    </citation>
    <scope>NUCLEOTIDE SEQUENCE</scope>
    <source>
        <strain evidence="9">S-191538</strain>
    </source>
</reference>
<dbReference type="GO" id="GO:0016020">
    <property type="term" value="C:membrane"/>
    <property type="evidence" value="ECO:0007669"/>
    <property type="project" value="UniProtKB-SubCell"/>
</dbReference>
<evidence type="ECO:0000256" key="2">
    <source>
        <dbReference type="ARBA" id="ARBA00007727"/>
    </source>
</evidence>
<evidence type="ECO:0000256" key="6">
    <source>
        <dbReference type="ARBA" id="ARBA00023136"/>
    </source>
</evidence>
<comment type="subcellular location">
    <subcellularLocation>
        <location evidence="1">Membrane</location>
        <topology evidence="1">Single-pass membrane protein</topology>
    </subcellularLocation>
</comment>
<keyword evidence="11" id="KW-1185">Reference proteome</keyword>
<evidence type="ECO:0000256" key="4">
    <source>
        <dbReference type="ARBA" id="ARBA00022968"/>
    </source>
</evidence>
<evidence type="ECO:0000256" key="3">
    <source>
        <dbReference type="ARBA" id="ARBA00022692"/>
    </source>
</evidence>
<proteinExistence type="inferred from homology"/>
<evidence type="ECO:0000313" key="9">
    <source>
        <dbReference type="EMBL" id="MCL7041824.1"/>
    </source>
</evidence>
<evidence type="ECO:0000256" key="1">
    <source>
        <dbReference type="ARBA" id="ARBA00004167"/>
    </source>
</evidence>
<accession>A0AA41VII0</accession>